<dbReference type="AlphaFoldDB" id="A0AA37V2L3"/>
<dbReference type="CDD" id="cd09110">
    <property type="entry name" value="PLDc_CLS_1"/>
    <property type="match status" value="1"/>
</dbReference>
<organism evidence="4 5">
    <name type="scientific">Roseisolibacter agri</name>
    <dbReference type="NCBI Taxonomy" id="2014610"/>
    <lineage>
        <taxon>Bacteria</taxon>
        <taxon>Pseudomonadati</taxon>
        <taxon>Gemmatimonadota</taxon>
        <taxon>Gemmatimonadia</taxon>
        <taxon>Gemmatimonadales</taxon>
        <taxon>Gemmatimonadaceae</taxon>
        <taxon>Roseisolibacter</taxon>
    </lineage>
</organism>
<evidence type="ECO:0000259" key="3">
    <source>
        <dbReference type="PROSITE" id="PS50035"/>
    </source>
</evidence>
<evidence type="ECO:0000256" key="1">
    <source>
        <dbReference type="SAM" id="MobiDB-lite"/>
    </source>
</evidence>
<proteinExistence type="predicted"/>
<dbReference type="Gene3D" id="3.30.870.10">
    <property type="entry name" value="Endonuclease Chain A"/>
    <property type="match status" value="2"/>
</dbReference>
<dbReference type="GO" id="GO:0016020">
    <property type="term" value="C:membrane"/>
    <property type="evidence" value="ECO:0007669"/>
    <property type="project" value="TreeGrafter"/>
</dbReference>
<dbReference type="CDD" id="cd09159">
    <property type="entry name" value="PLDc_ybhO_like_2"/>
    <property type="match status" value="1"/>
</dbReference>
<keyword evidence="2" id="KW-1133">Transmembrane helix</keyword>
<comment type="caution">
    <text evidence="4">The sequence shown here is derived from an EMBL/GenBank/DDBJ whole genome shotgun (WGS) entry which is preliminary data.</text>
</comment>
<dbReference type="Pfam" id="PF13091">
    <property type="entry name" value="PLDc_2"/>
    <property type="match status" value="2"/>
</dbReference>
<gene>
    <name evidence="4" type="ORF">rosag_19350</name>
</gene>
<protein>
    <recommendedName>
        <fullName evidence="3">PLD phosphodiesterase domain-containing protein</fullName>
    </recommendedName>
</protein>
<sequence>MPGRLRSGDAREGRIMLGARDAGERTLLDQAFTRAVGAPLVHGNAVRLLRDAGENYPAWLAAIAAAERYVHFESYIIHDDATGARFADALIARARDGIAVRVLYDWLGGVGKTSRRYWRRLRDAGVEVRVFNPPRLARPFDWITRDHRKTLTVDGEVAFVTGLCVGRMWEGDAAAGVAPWRDTGVALRGPAVADVERAFGRVWAACGPPLPHDPMKAHATSSRGGHAGGMAVRVVAGEPWTGGLLRLDQLIAAAARESLWLTDAYFAGTPPYVQALLAAARDGVDVRLLVPGGTDIPLLRPLSRAGYRPLLEGGVRVYEWNGPMLHAKTAVSDGRWARVGSTNLNLASWLGNYELDVVVEDAEFADAMAHAFATDLGNATEVVLEQRLTPVRRLALAPADGAPRHRRERRHRGRRGHGSVGRAAAGALRLGNAVSAAIAGTRVLGRAEASLFAGVAGALLALAVVAVLWPWVVALPLAALGAWLAIGLLGRAWALSRAPAERYGGGRNGGGRNGGER</sequence>
<evidence type="ECO:0000256" key="2">
    <source>
        <dbReference type="SAM" id="Phobius"/>
    </source>
</evidence>
<feature type="transmembrane region" description="Helical" evidence="2">
    <location>
        <begin position="477"/>
        <end position="494"/>
    </location>
</feature>
<dbReference type="RefSeq" id="WP_284349877.1">
    <property type="nucleotide sequence ID" value="NZ_BRXS01000003.1"/>
</dbReference>
<dbReference type="GO" id="GO:0032049">
    <property type="term" value="P:cardiolipin biosynthetic process"/>
    <property type="evidence" value="ECO:0007669"/>
    <property type="project" value="UniProtKB-ARBA"/>
</dbReference>
<dbReference type="PROSITE" id="PS50035">
    <property type="entry name" value="PLD"/>
    <property type="match status" value="1"/>
</dbReference>
<feature type="region of interest" description="Disordered" evidence="1">
    <location>
        <begin position="400"/>
        <end position="419"/>
    </location>
</feature>
<reference evidence="4" key="1">
    <citation type="submission" date="2022-08" db="EMBL/GenBank/DDBJ databases">
        <title>Draft genome sequencing of Roseisolibacter agri AW1220.</title>
        <authorList>
            <person name="Tobiishi Y."/>
            <person name="Tonouchi A."/>
        </authorList>
    </citation>
    <scope>NUCLEOTIDE SEQUENCE</scope>
    <source>
        <strain evidence="4">AW1220</strain>
    </source>
</reference>
<keyword evidence="5" id="KW-1185">Reference proteome</keyword>
<dbReference type="EMBL" id="BRXS01000003">
    <property type="protein sequence ID" value="GLC25422.1"/>
    <property type="molecule type" value="Genomic_DNA"/>
</dbReference>
<dbReference type="PANTHER" id="PTHR21248:SF22">
    <property type="entry name" value="PHOSPHOLIPASE D"/>
    <property type="match status" value="1"/>
</dbReference>
<dbReference type="InterPro" id="IPR001736">
    <property type="entry name" value="PLipase_D/transphosphatidylase"/>
</dbReference>
<feature type="compositionally biased region" description="Basic residues" evidence="1">
    <location>
        <begin position="404"/>
        <end position="417"/>
    </location>
</feature>
<evidence type="ECO:0000313" key="5">
    <source>
        <dbReference type="Proteomes" id="UP001161325"/>
    </source>
</evidence>
<keyword evidence="2" id="KW-0472">Membrane</keyword>
<dbReference type="InterPro" id="IPR025202">
    <property type="entry name" value="PLD-like_dom"/>
</dbReference>
<dbReference type="SUPFAM" id="SSF56024">
    <property type="entry name" value="Phospholipase D/nuclease"/>
    <property type="match status" value="2"/>
</dbReference>
<name>A0AA37V2L3_9BACT</name>
<dbReference type="PANTHER" id="PTHR21248">
    <property type="entry name" value="CARDIOLIPIN SYNTHASE"/>
    <property type="match status" value="1"/>
</dbReference>
<feature type="domain" description="PLD phosphodiesterase" evidence="3">
    <location>
        <begin position="321"/>
        <end position="348"/>
    </location>
</feature>
<dbReference type="GO" id="GO:0008808">
    <property type="term" value="F:cardiolipin synthase activity"/>
    <property type="evidence" value="ECO:0007669"/>
    <property type="project" value="TreeGrafter"/>
</dbReference>
<feature type="transmembrane region" description="Helical" evidence="2">
    <location>
        <begin position="451"/>
        <end position="471"/>
    </location>
</feature>
<dbReference type="Proteomes" id="UP001161325">
    <property type="component" value="Unassembled WGS sequence"/>
</dbReference>
<keyword evidence="2" id="KW-0812">Transmembrane</keyword>
<evidence type="ECO:0000313" key="4">
    <source>
        <dbReference type="EMBL" id="GLC25422.1"/>
    </source>
</evidence>
<accession>A0AA37V2L3</accession>